<dbReference type="AlphaFoldDB" id="A0A2K1KIE1"/>
<feature type="compositionally biased region" description="Polar residues" evidence="4">
    <location>
        <begin position="1142"/>
        <end position="1160"/>
    </location>
</feature>
<feature type="region of interest" description="Disordered" evidence="4">
    <location>
        <begin position="1142"/>
        <end position="1176"/>
    </location>
</feature>
<evidence type="ECO:0000313" key="7">
    <source>
        <dbReference type="EnsemblPlants" id="Pp3c5_4060V3.1"/>
    </source>
</evidence>
<evidence type="ECO:0000256" key="1">
    <source>
        <dbReference type="ARBA" id="ARBA00010578"/>
    </source>
</evidence>
<name>A0A2K1KIE1_PHYPA</name>
<dbReference type="GO" id="GO:0000145">
    <property type="term" value="C:exocyst"/>
    <property type="evidence" value="ECO:0000318"/>
    <property type="project" value="GO_Central"/>
</dbReference>
<dbReference type="FunCoup" id="A0A2K1KIE1">
    <property type="interactions" value="4867"/>
</dbReference>
<dbReference type="PANTHER" id="PTHR13043">
    <property type="entry name" value="EXOCYST COMPLEX COMPONENT SEC5"/>
    <property type="match status" value="1"/>
</dbReference>
<feature type="compositionally biased region" description="Basic and acidic residues" evidence="4">
    <location>
        <begin position="257"/>
        <end position="269"/>
    </location>
</feature>
<dbReference type="Pfam" id="PF15469">
    <property type="entry name" value="Sec5"/>
    <property type="match status" value="1"/>
</dbReference>
<feature type="region of interest" description="Disordered" evidence="4">
    <location>
        <begin position="233"/>
        <end position="277"/>
    </location>
</feature>
<dbReference type="PaxDb" id="3218-PP1S41_289V6.1"/>
<feature type="compositionally biased region" description="Acidic residues" evidence="4">
    <location>
        <begin position="150"/>
        <end position="164"/>
    </location>
</feature>
<dbReference type="STRING" id="3218.A0A2K1KIE1"/>
<evidence type="ECO:0000256" key="3">
    <source>
        <dbReference type="ARBA" id="ARBA00022483"/>
    </source>
</evidence>
<feature type="region of interest" description="Disordered" evidence="4">
    <location>
        <begin position="17"/>
        <end position="170"/>
    </location>
</feature>
<dbReference type="GO" id="GO:0006887">
    <property type="term" value="P:exocytosis"/>
    <property type="evidence" value="ECO:0000318"/>
    <property type="project" value="GO_Central"/>
</dbReference>
<reference evidence="6 8" key="2">
    <citation type="journal article" date="2018" name="Plant J.">
        <title>The Physcomitrella patens chromosome-scale assembly reveals moss genome structure and evolution.</title>
        <authorList>
            <person name="Lang D."/>
            <person name="Ullrich K.K."/>
            <person name="Murat F."/>
            <person name="Fuchs J."/>
            <person name="Jenkins J."/>
            <person name="Haas F.B."/>
            <person name="Piednoel M."/>
            <person name="Gundlach H."/>
            <person name="Van Bel M."/>
            <person name="Meyberg R."/>
            <person name="Vives C."/>
            <person name="Morata J."/>
            <person name="Symeonidi A."/>
            <person name="Hiss M."/>
            <person name="Muchero W."/>
            <person name="Kamisugi Y."/>
            <person name="Saleh O."/>
            <person name="Blanc G."/>
            <person name="Decker E.L."/>
            <person name="van Gessel N."/>
            <person name="Grimwood J."/>
            <person name="Hayes R.D."/>
            <person name="Graham S.W."/>
            <person name="Gunter L.E."/>
            <person name="McDaniel S.F."/>
            <person name="Hoernstein S.N.W."/>
            <person name="Larsson A."/>
            <person name="Li F.W."/>
            <person name="Perroud P.F."/>
            <person name="Phillips J."/>
            <person name="Ranjan P."/>
            <person name="Rokshar D.S."/>
            <person name="Rothfels C.J."/>
            <person name="Schneider L."/>
            <person name="Shu S."/>
            <person name="Stevenson D.W."/>
            <person name="Thummler F."/>
            <person name="Tillich M."/>
            <person name="Villarreal Aguilar J.C."/>
            <person name="Widiez T."/>
            <person name="Wong G.K."/>
            <person name="Wymore A."/>
            <person name="Zhang Y."/>
            <person name="Zimmer A.D."/>
            <person name="Quatrano R.S."/>
            <person name="Mayer K.F.X."/>
            <person name="Goodstein D."/>
            <person name="Casacuberta J.M."/>
            <person name="Vandepoele K."/>
            <person name="Reski R."/>
            <person name="Cuming A.C."/>
            <person name="Tuskan G.A."/>
            <person name="Maumus F."/>
            <person name="Salse J."/>
            <person name="Schmutz J."/>
            <person name="Rensing S.A."/>
        </authorList>
    </citation>
    <scope>NUCLEOTIDE SEQUENCE [LARGE SCALE GENOMIC DNA]</scope>
    <source>
        <strain evidence="7 8">cv. Gransden 2004</strain>
    </source>
</reference>
<organism evidence="6">
    <name type="scientific">Physcomitrium patens</name>
    <name type="common">Spreading-leaved earth moss</name>
    <name type="synonym">Physcomitrella patens</name>
    <dbReference type="NCBI Taxonomy" id="3218"/>
    <lineage>
        <taxon>Eukaryota</taxon>
        <taxon>Viridiplantae</taxon>
        <taxon>Streptophyta</taxon>
        <taxon>Embryophyta</taxon>
        <taxon>Bryophyta</taxon>
        <taxon>Bryophytina</taxon>
        <taxon>Bryopsida</taxon>
        <taxon>Funariidae</taxon>
        <taxon>Funariales</taxon>
        <taxon>Funariaceae</taxon>
        <taxon>Physcomitrium</taxon>
    </lineage>
</organism>
<dbReference type="GeneID" id="112282078"/>
<accession>A0A2K1KIE1</accession>
<evidence type="ECO:0000256" key="4">
    <source>
        <dbReference type="SAM" id="MobiDB-lite"/>
    </source>
</evidence>
<protein>
    <recommendedName>
        <fullName evidence="5">Exocyst complex component EXOC2/Sec5 N-terminal domain-containing protein</fullName>
    </recommendedName>
</protein>
<evidence type="ECO:0000259" key="5">
    <source>
        <dbReference type="Pfam" id="PF15469"/>
    </source>
</evidence>
<dbReference type="EnsemblPlants" id="Pp3c5_4060V3.3">
    <property type="protein sequence ID" value="Pp3c5_4060V3.3"/>
    <property type="gene ID" value="Pp3c5_4060"/>
</dbReference>
<dbReference type="Gramene" id="Pp3c5_4060V3.2">
    <property type="protein sequence ID" value="Pp3c5_4060V3.2"/>
    <property type="gene ID" value="Pp3c5_4060"/>
</dbReference>
<dbReference type="EnsemblPlants" id="Pp3c5_4060V3.1">
    <property type="protein sequence ID" value="Pp3c5_4060V3.1"/>
    <property type="gene ID" value="Pp3c5_4060"/>
</dbReference>
<keyword evidence="2" id="KW-0813">Transport</keyword>
<dbReference type="SUPFAM" id="SSF74788">
    <property type="entry name" value="Cullin repeat-like"/>
    <property type="match status" value="1"/>
</dbReference>
<evidence type="ECO:0000256" key="2">
    <source>
        <dbReference type="ARBA" id="ARBA00022448"/>
    </source>
</evidence>
<dbReference type="GO" id="GO:0006893">
    <property type="term" value="P:Golgi to plasma membrane transport"/>
    <property type="evidence" value="ECO:0000318"/>
    <property type="project" value="GO_Central"/>
</dbReference>
<gene>
    <name evidence="7" type="primary">LOC112282078</name>
    <name evidence="6" type="ORF">PHYPA_007214</name>
</gene>
<sequence length="1242" mass="138587">MRDDDEEEELLQRALAEQAAREVSYQRPPNQPPPNVSVAASGPSQHKPRRGIKHISLSPTGRGPPRREAPQTEVNGGPPRRRSSSANGVQVAAPPRRVAPAKTSTIEHDDESDVELLSLSSDDDDDDDESQGRRAIVSSNKPLKSQGAAVDEDDDLWNENDEDPSTWSGVDQAELARRVREMRETRTAPTSHAPGIRLRKSTNIVDVIPRAEDYVDPLGLGLIDIRSLTLIPKDKLGDHPSSTDKGSDGGRGFLKGKKADMKVPTRDTTEVDPDQPELPVVKDHATREKIIYHSEKFDPRFFLARIHQNTSAHDLEDAGDALRRGLQSRKEQLKKLVKENFDCFISCKNTIDDIHLKLQQIESPKEGTGTVHLNNAIGEVDVFAKRAFAPLLERQAQVERIRSVQGMLQRFRTLFNLPSMIRASISKGEYDLAVREYKKAKTLVLYSHVAILSRVLQEVDKIVQEFKEMLYKKMEDPHLEMSQLENTIRLLLELEPDSDPVWHYLTIQDRRIRGLLEGCTLEHDSRMDALLGRARERVQSDARWKQLQRESNKASDVDFNLLLGSNDREQDRSSIIDTSGNESDALLGRLIRRLTAVIVTHLPSFWRLAISIFNGKFTKVTGGSMGLRKAGSKSDNESESYPFEEVAESKFTSHSLDEVVTMVHCIISLYESKVQTAYLSLAEANVLRPYMRQGVAEISKACIALEGNDCAPASAFQMLLVLRTEVTRVFVLRLCALVHTATTDLVNEEDWIPVATVERGGSPFAISSIPLRFRDMLESAMEYLTEMLDRLKVGSPGHEDMVNQLHQMQDNVHNTFFECFLTLAENLEKLAFELSRSPLPLKNDETDFEHEPSGSERFVGLVAGNEVISHHQRLLMVLSNAGFCNSHVLPELSRKYQHVWSYAGKEDKRGIGPGASHVTAEEAGASLSSSEDKILNQYNYEKAMSVGIAAAAYLLDDGTQWSASPPVKGIRGAVVELLHPLVSVHAEVYAGAKPFVEKVINHLAEGLLEALLNVFTENKTKVLKSLDVQGYCQLMLEVKYIEAVLGGYMNATSRDIVLHLRDLLLDRVLETVGDVSELGLRRSTRSSDDGTEDRGSIVNVSQEDIQILVQQVIAEYLSSELERTRVNVFCFTDALTNSDLQGRRTVATQQRTRSNFPSTLKTRHRRKNSASSLTDSESVKPVGVLPLLSPYGSYASSEFGSDGGIVDLRSRGTPNATDRYSRGSVELRRTVQRPVPRLFHDG</sequence>
<comment type="similarity">
    <text evidence="1">Belongs to the SEC5 family.</text>
</comment>
<dbReference type="Gramene" id="Pp3c5_4060V3.3">
    <property type="protein sequence ID" value="Pp3c5_4060V3.3"/>
    <property type="gene ID" value="Pp3c5_4060"/>
</dbReference>
<evidence type="ECO:0000313" key="6">
    <source>
        <dbReference type="EMBL" id="PNR53539.1"/>
    </source>
</evidence>
<feature type="region of interest" description="Disordered" evidence="4">
    <location>
        <begin position="1204"/>
        <end position="1223"/>
    </location>
</feature>
<dbReference type="EnsemblPlants" id="Pp3c5_4060V3.2">
    <property type="protein sequence ID" value="Pp3c5_4060V3.2"/>
    <property type="gene ID" value="Pp3c5_4060"/>
</dbReference>
<dbReference type="InterPro" id="IPR016159">
    <property type="entry name" value="Cullin_repeat-like_dom_sf"/>
</dbReference>
<feature type="compositionally biased region" description="Low complexity" evidence="4">
    <location>
        <begin position="91"/>
        <end position="101"/>
    </location>
</feature>
<proteinExistence type="inferred from homology"/>
<keyword evidence="8" id="KW-1185">Reference proteome</keyword>
<dbReference type="RefSeq" id="XP_024375036.1">
    <property type="nucleotide sequence ID" value="XM_024519268.2"/>
</dbReference>
<feature type="compositionally biased region" description="Basic and acidic residues" evidence="4">
    <location>
        <begin position="233"/>
        <end position="248"/>
    </location>
</feature>
<dbReference type="InterPro" id="IPR039481">
    <property type="entry name" value="EXOC2/Sec5_N_dom"/>
</dbReference>
<dbReference type="Proteomes" id="UP000006727">
    <property type="component" value="Chromosome 5"/>
</dbReference>
<evidence type="ECO:0000313" key="8">
    <source>
        <dbReference type="Proteomes" id="UP000006727"/>
    </source>
</evidence>
<dbReference type="EMBL" id="ABEU02000005">
    <property type="protein sequence ID" value="PNR53539.1"/>
    <property type="molecule type" value="Genomic_DNA"/>
</dbReference>
<dbReference type="PANTHER" id="PTHR13043:SF1">
    <property type="entry name" value="EXOCYST COMPLEX COMPONENT 2"/>
    <property type="match status" value="1"/>
</dbReference>
<feature type="domain" description="Exocyst complex component EXOC2/Sec5 N-terminal" evidence="5">
    <location>
        <begin position="275"/>
        <end position="1131"/>
    </location>
</feature>
<dbReference type="Gramene" id="Pp3c5_4060V3.1">
    <property type="protein sequence ID" value="Pp3c5_4060V3.1"/>
    <property type="gene ID" value="Pp3c5_4060"/>
</dbReference>
<reference evidence="7" key="3">
    <citation type="submission" date="2020-12" db="UniProtKB">
        <authorList>
            <consortium name="EnsemblPlants"/>
        </authorList>
    </citation>
    <scope>IDENTIFICATION</scope>
</reference>
<reference evidence="6 8" key="1">
    <citation type="journal article" date="2008" name="Science">
        <title>The Physcomitrella genome reveals evolutionary insights into the conquest of land by plants.</title>
        <authorList>
            <person name="Rensing S."/>
            <person name="Lang D."/>
            <person name="Zimmer A."/>
            <person name="Terry A."/>
            <person name="Salamov A."/>
            <person name="Shapiro H."/>
            <person name="Nishiyama T."/>
            <person name="Perroud P.-F."/>
            <person name="Lindquist E."/>
            <person name="Kamisugi Y."/>
            <person name="Tanahashi T."/>
            <person name="Sakakibara K."/>
            <person name="Fujita T."/>
            <person name="Oishi K."/>
            <person name="Shin-I T."/>
            <person name="Kuroki Y."/>
            <person name="Toyoda A."/>
            <person name="Suzuki Y."/>
            <person name="Hashimoto A."/>
            <person name="Yamaguchi K."/>
            <person name="Sugano A."/>
            <person name="Kohara Y."/>
            <person name="Fujiyama A."/>
            <person name="Anterola A."/>
            <person name="Aoki S."/>
            <person name="Ashton N."/>
            <person name="Barbazuk W.B."/>
            <person name="Barker E."/>
            <person name="Bennetzen J."/>
            <person name="Bezanilla M."/>
            <person name="Blankenship R."/>
            <person name="Cho S.H."/>
            <person name="Dutcher S."/>
            <person name="Estelle M."/>
            <person name="Fawcett J.A."/>
            <person name="Gundlach H."/>
            <person name="Hanada K."/>
            <person name="Heyl A."/>
            <person name="Hicks K.A."/>
            <person name="Hugh J."/>
            <person name="Lohr M."/>
            <person name="Mayer K."/>
            <person name="Melkozernov A."/>
            <person name="Murata T."/>
            <person name="Nelson D."/>
            <person name="Pils B."/>
            <person name="Prigge M."/>
            <person name="Reiss B."/>
            <person name="Renner T."/>
            <person name="Rombauts S."/>
            <person name="Rushton P."/>
            <person name="Sanderfoot A."/>
            <person name="Schween G."/>
            <person name="Shiu S.-H."/>
            <person name="Stueber K."/>
            <person name="Theodoulou F.L."/>
            <person name="Tu H."/>
            <person name="Van de Peer Y."/>
            <person name="Verrier P.J."/>
            <person name="Waters E."/>
            <person name="Wood A."/>
            <person name="Yang L."/>
            <person name="Cove D."/>
            <person name="Cuming A."/>
            <person name="Hasebe M."/>
            <person name="Lucas S."/>
            <person name="Mishler D.B."/>
            <person name="Reski R."/>
            <person name="Grigoriev I."/>
            <person name="Quatrano R.S."/>
            <person name="Boore J.L."/>
        </authorList>
    </citation>
    <scope>NUCLEOTIDE SEQUENCE [LARGE SCALE GENOMIC DNA]</scope>
    <source>
        <strain evidence="7 8">cv. Gransden 2004</strain>
    </source>
</reference>
<keyword evidence="3" id="KW-0268">Exocytosis</keyword>
<dbReference type="InterPro" id="IPR029175">
    <property type="entry name" value="EXOC2/Sec5"/>
</dbReference>